<dbReference type="Proteomes" id="UP000053424">
    <property type="component" value="Unassembled WGS sequence"/>
</dbReference>
<evidence type="ECO:0000313" key="8">
    <source>
        <dbReference type="Proteomes" id="UP000053424"/>
    </source>
</evidence>
<dbReference type="GO" id="GO:0005886">
    <property type="term" value="C:plasma membrane"/>
    <property type="evidence" value="ECO:0007669"/>
    <property type="project" value="TreeGrafter"/>
</dbReference>
<keyword evidence="2 6" id="KW-0812">Transmembrane</keyword>
<dbReference type="PANTHER" id="PTHR23112">
    <property type="entry name" value="G PROTEIN-COUPLED RECEPTOR 157-RELATED"/>
    <property type="match status" value="1"/>
</dbReference>
<evidence type="ECO:0000313" key="7">
    <source>
        <dbReference type="EMBL" id="KIM40010.1"/>
    </source>
</evidence>
<feature type="transmembrane region" description="Helical" evidence="6">
    <location>
        <begin position="190"/>
        <end position="215"/>
    </location>
</feature>
<dbReference type="EMBL" id="KN831784">
    <property type="protein sequence ID" value="KIM40010.1"/>
    <property type="molecule type" value="Genomic_DNA"/>
</dbReference>
<dbReference type="GO" id="GO:0004930">
    <property type="term" value="F:G protein-coupled receptor activity"/>
    <property type="evidence" value="ECO:0007669"/>
    <property type="project" value="TreeGrafter"/>
</dbReference>
<feature type="transmembrane region" description="Helical" evidence="6">
    <location>
        <begin position="287"/>
        <end position="307"/>
    </location>
</feature>
<keyword evidence="3 6" id="KW-1133">Transmembrane helix</keyword>
<evidence type="ECO:0000256" key="4">
    <source>
        <dbReference type="ARBA" id="ARBA00023136"/>
    </source>
</evidence>
<feature type="region of interest" description="Disordered" evidence="5">
    <location>
        <begin position="356"/>
        <end position="376"/>
    </location>
</feature>
<dbReference type="SUPFAM" id="SSF81321">
    <property type="entry name" value="Family A G protein-coupled receptor-like"/>
    <property type="match status" value="1"/>
</dbReference>
<evidence type="ECO:0000256" key="1">
    <source>
        <dbReference type="ARBA" id="ARBA00004141"/>
    </source>
</evidence>
<accession>A0A0C3BTL2</accession>
<feature type="compositionally biased region" description="Polar residues" evidence="5">
    <location>
        <begin position="545"/>
        <end position="560"/>
    </location>
</feature>
<feature type="region of interest" description="Disordered" evidence="5">
    <location>
        <begin position="430"/>
        <end position="453"/>
    </location>
</feature>
<dbReference type="STRING" id="686832.A0A0C3BTL2"/>
<comment type="subcellular location">
    <subcellularLocation>
        <location evidence="1">Membrane</location>
        <topology evidence="1">Multi-pass membrane protein</topology>
    </subcellularLocation>
</comment>
<dbReference type="Gene3D" id="1.20.1070.10">
    <property type="entry name" value="Rhodopsin 7-helix transmembrane proteins"/>
    <property type="match status" value="1"/>
</dbReference>
<feature type="transmembrane region" description="Helical" evidence="6">
    <location>
        <begin position="108"/>
        <end position="129"/>
    </location>
</feature>
<reference evidence="8" key="2">
    <citation type="submission" date="2015-01" db="EMBL/GenBank/DDBJ databases">
        <title>Evolutionary Origins and Diversification of the Mycorrhizal Mutualists.</title>
        <authorList>
            <consortium name="DOE Joint Genome Institute"/>
            <consortium name="Mycorrhizal Genomics Consortium"/>
            <person name="Kohler A."/>
            <person name="Kuo A."/>
            <person name="Nagy L.G."/>
            <person name="Floudas D."/>
            <person name="Copeland A."/>
            <person name="Barry K.W."/>
            <person name="Cichocki N."/>
            <person name="Veneault-Fourrey C."/>
            <person name="LaButti K."/>
            <person name="Lindquist E.A."/>
            <person name="Lipzen A."/>
            <person name="Lundell T."/>
            <person name="Morin E."/>
            <person name="Murat C."/>
            <person name="Riley R."/>
            <person name="Ohm R."/>
            <person name="Sun H."/>
            <person name="Tunlid A."/>
            <person name="Henrissat B."/>
            <person name="Grigoriev I.V."/>
            <person name="Hibbett D.S."/>
            <person name="Martin F."/>
        </authorList>
    </citation>
    <scope>NUCLEOTIDE SEQUENCE [LARGE SCALE GENOMIC DNA]</scope>
    <source>
        <strain evidence="8">h7</strain>
    </source>
</reference>
<dbReference type="HOGENOM" id="CLU_025893_0_0_1"/>
<feature type="transmembrane region" description="Helical" evidence="6">
    <location>
        <begin position="20"/>
        <end position="46"/>
    </location>
</feature>
<evidence type="ECO:0000256" key="3">
    <source>
        <dbReference type="ARBA" id="ARBA00022989"/>
    </source>
</evidence>
<dbReference type="AlphaFoldDB" id="A0A0C3BTL2"/>
<feature type="region of interest" description="Disordered" evidence="5">
    <location>
        <begin position="530"/>
        <end position="597"/>
    </location>
</feature>
<gene>
    <name evidence="7" type="ORF">M413DRAFT_189985</name>
</gene>
<keyword evidence="8" id="KW-1185">Reference proteome</keyword>
<feature type="transmembrane region" description="Helical" evidence="6">
    <location>
        <begin position="67"/>
        <end position="93"/>
    </location>
</feature>
<evidence type="ECO:0000256" key="6">
    <source>
        <dbReference type="SAM" id="Phobius"/>
    </source>
</evidence>
<evidence type="ECO:0008006" key="9">
    <source>
        <dbReference type="Google" id="ProtNLM"/>
    </source>
</evidence>
<organism evidence="7 8">
    <name type="scientific">Hebeloma cylindrosporum</name>
    <dbReference type="NCBI Taxonomy" id="76867"/>
    <lineage>
        <taxon>Eukaryota</taxon>
        <taxon>Fungi</taxon>
        <taxon>Dikarya</taxon>
        <taxon>Basidiomycota</taxon>
        <taxon>Agaricomycotina</taxon>
        <taxon>Agaricomycetes</taxon>
        <taxon>Agaricomycetidae</taxon>
        <taxon>Agaricales</taxon>
        <taxon>Agaricineae</taxon>
        <taxon>Hymenogastraceae</taxon>
        <taxon>Hebeloma</taxon>
    </lineage>
</organism>
<dbReference type="CDD" id="cd00637">
    <property type="entry name" value="7tm_classA_rhodopsin-like"/>
    <property type="match status" value="1"/>
</dbReference>
<feature type="transmembrane region" description="Helical" evidence="6">
    <location>
        <begin position="257"/>
        <end position="281"/>
    </location>
</feature>
<dbReference type="GO" id="GO:0007189">
    <property type="term" value="P:adenylate cyclase-activating G protein-coupled receptor signaling pathway"/>
    <property type="evidence" value="ECO:0007669"/>
    <property type="project" value="TreeGrafter"/>
</dbReference>
<sequence length="597" mass="65625">MSQSSQPTFVPIPSSQLGGAIAVNIFAVLATVALVSVVLRVSWLAIRRTFFKSCTDARECVFFHTQLGHYAACLIIALMSNAVAGIIGIQWYFQGGIVDGRTCRSQAFITQIGNFSSAYFTTAIAVHTFNSLVMRRRQSVIICRSTIIIGWVWSGLMAGAPFLIHGADGYVYGADGLACGVRPVYPKSQFLFHLLPILIASTLGTILYSLIFLVLRGTLKIRSGIKLTLNPNERWTGSEDLGVDYHRFIARIARSMLWYPVAYVVLLVPYAVTRLFGISGFKVPFEAVLFASACWYSLCVVDVLLLYNTFRVLGPAFDTRSAASTRFSSFGTAGELEKNTPSTHRSEMQEKIHQYRAQSLGSRSSSENSRSSSSQGLLPLYLGRDERIHESDYSYSNASMVGRPITPAGFNYDITVPPPAVSPIRKTSRDFGEYSRNDSSTSIGLPAPPRRNRSPVLSQLMLEPRNSPSAQAFDAESWMDRQRSTQTFGHQDTPPERSPSLMSEWSSRHLAYDNRSPGFNNSGQTSFGSAVMASSYPNPTLPRSPLQSSLDRSLSATSTYSPPPSRGPRPLLLPHSSNSLDSMNNHYRSGPGIPRAV</sequence>
<protein>
    <recommendedName>
        <fullName evidence="9">G-protein coupled receptors family 1 profile domain-containing protein</fullName>
    </recommendedName>
</protein>
<evidence type="ECO:0000256" key="5">
    <source>
        <dbReference type="SAM" id="MobiDB-lite"/>
    </source>
</evidence>
<proteinExistence type="predicted"/>
<reference evidence="7 8" key="1">
    <citation type="submission" date="2014-04" db="EMBL/GenBank/DDBJ databases">
        <authorList>
            <consortium name="DOE Joint Genome Institute"/>
            <person name="Kuo A."/>
            <person name="Gay G."/>
            <person name="Dore J."/>
            <person name="Kohler A."/>
            <person name="Nagy L.G."/>
            <person name="Floudas D."/>
            <person name="Copeland A."/>
            <person name="Barry K.W."/>
            <person name="Cichocki N."/>
            <person name="Veneault-Fourrey C."/>
            <person name="LaButti K."/>
            <person name="Lindquist E.A."/>
            <person name="Lipzen A."/>
            <person name="Lundell T."/>
            <person name="Morin E."/>
            <person name="Murat C."/>
            <person name="Sun H."/>
            <person name="Tunlid A."/>
            <person name="Henrissat B."/>
            <person name="Grigoriev I.V."/>
            <person name="Hibbett D.S."/>
            <person name="Martin F."/>
            <person name="Nordberg H.P."/>
            <person name="Cantor M.N."/>
            <person name="Hua S.X."/>
        </authorList>
    </citation>
    <scope>NUCLEOTIDE SEQUENCE [LARGE SCALE GENOMIC DNA]</scope>
    <source>
        <strain evidence="8">h7</strain>
    </source>
</reference>
<feature type="compositionally biased region" description="Polar residues" evidence="5">
    <location>
        <begin position="578"/>
        <end position="587"/>
    </location>
</feature>
<feature type="transmembrane region" description="Helical" evidence="6">
    <location>
        <begin position="141"/>
        <end position="164"/>
    </location>
</feature>
<feature type="region of interest" description="Disordered" evidence="5">
    <location>
        <begin position="467"/>
        <end position="504"/>
    </location>
</feature>
<keyword evidence="4 6" id="KW-0472">Membrane</keyword>
<dbReference type="OrthoDB" id="100006at2759"/>
<feature type="compositionally biased region" description="Low complexity" evidence="5">
    <location>
        <begin position="568"/>
        <end position="577"/>
    </location>
</feature>
<feature type="compositionally biased region" description="Low complexity" evidence="5">
    <location>
        <begin position="358"/>
        <end position="376"/>
    </location>
</feature>
<name>A0A0C3BTL2_HEBCY</name>
<dbReference type="PANTHER" id="PTHR23112:SF0">
    <property type="entry name" value="TRANSMEMBRANE PROTEIN 116"/>
    <property type="match status" value="1"/>
</dbReference>
<evidence type="ECO:0000256" key="2">
    <source>
        <dbReference type="ARBA" id="ARBA00022692"/>
    </source>
</evidence>